<dbReference type="OMA" id="LFITWNK"/>
<evidence type="ECO:0000313" key="4">
    <source>
        <dbReference type="Proteomes" id="UP000002630"/>
    </source>
</evidence>
<dbReference type="Gene3D" id="3.30.1490.150">
    <property type="entry name" value="Hypothetical protein ph0010, domain 2"/>
    <property type="match status" value="1"/>
</dbReference>
<dbReference type="PANTHER" id="PTHR13016">
    <property type="entry name" value="AMMECR1 HOMOLOG"/>
    <property type="match status" value="1"/>
</dbReference>
<evidence type="ECO:0000256" key="1">
    <source>
        <dbReference type="SAM" id="MobiDB-lite"/>
    </source>
</evidence>
<dbReference type="Pfam" id="PF01871">
    <property type="entry name" value="AMMECR1"/>
    <property type="match status" value="1"/>
</dbReference>
<dbReference type="AlphaFoldDB" id="D7FUU4"/>
<protein>
    <recommendedName>
        <fullName evidence="2">AMMECR1 domain-containing protein</fullName>
    </recommendedName>
</protein>
<dbReference type="InterPro" id="IPR036071">
    <property type="entry name" value="AMMECR1_dom_sf"/>
</dbReference>
<dbReference type="EMBL" id="FN649741">
    <property type="protein sequence ID" value="CBJ31750.1"/>
    <property type="molecule type" value="Genomic_DNA"/>
</dbReference>
<dbReference type="InterPro" id="IPR027485">
    <property type="entry name" value="AMMECR1_N"/>
</dbReference>
<dbReference type="InParanoid" id="D7FUU4"/>
<dbReference type="InterPro" id="IPR002733">
    <property type="entry name" value="AMMECR1_domain"/>
</dbReference>
<organism evidence="3 4">
    <name type="scientific">Ectocarpus siliculosus</name>
    <name type="common">Brown alga</name>
    <name type="synonym">Conferva siliculosa</name>
    <dbReference type="NCBI Taxonomy" id="2880"/>
    <lineage>
        <taxon>Eukaryota</taxon>
        <taxon>Sar</taxon>
        <taxon>Stramenopiles</taxon>
        <taxon>Ochrophyta</taxon>
        <taxon>PX clade</taxon>
        <taxon>Phaeophyceae</taxon>
        <taxon>Ectocarpales</taxon>
        <taxon>Ectocarpaceae</taxon>
        <taxon>Ectocarpus</taxon>
    </lineage>
</organism>
<gene>
    <name evidence="3" type="ORF">Esi_0279_0027</name>
</gene>
<dbReference type="PROSITE" id="PS51112">
    <property type="entry name" value="AMMECR1"/>
    <property type="match status" value="1"/>
</dbReference>
<dbReference type="EMBL" id="FN648463">
    <property type="protein sequence ID" value="CBJ31750.1"/>
    <property type="molecule type" value="Genomic_DNA"/>
</dbReference>
<accession>D7FUU4</accession>
<keyword evidence="4" id="KW-1185">Reference proteome</keyword>
<dbReference type="Proteomes" id="UP000002630">
    <property type="component" value="Linkage Group LG16"/>
</dbReference>
<dbReference type="eggNOG" id="KOG3274">
    <property type="taxonomic scope" value="Eukaryota"/>
</dbReference>
<sequence>MATALVGSPTSAGSSRAEQERQFSRDGGGSSSSSGLQQQADAGPPAETLQATREMCAYCFDVIIAHFNNIEPPPPSFSTRYVCGMFVTWDKHEHGTESLRGCIGTLHPQAISQLRDYTYSSALNDRRFAPIEMPELASLDVSVSLLVKYEPAQHWEDWEIGVHGIVIKFDDDRGSSYSATFLPEVAAEQGWSRKVTLSRLVRKAGYKRVVDRAFLAGVEVTRYQSSKHKLPYQEYLEMRRLAQPY</sequence>
<reference evidence="3 4" key="1">
    <citation type="journal article" date="2010" name="Nature">
        <title>The Ectocarpus genome and the independent evolution of multicellularity in brown algae.</title>
        <authorList>
            <person name="Cock J.M."/>
            <person name="Sterck L."/>
            <person name="Rouze P."/>
            <person name="Scornet D."/>
            <person name="Allen A.E."/>
            <person name="Amoutzias G."/>
            <person name="Anthouard V."/>
            <person name="Artiguenave F."/>
            <person name="Aury J.M."/>
            <person name="Badger J.H."/>
            <person name="Beszteri B."/>
            <person name="Billiau K."/>
            <person name="Bonnet E."/>
            <person name="Bothwell J.H."/>
            <person name="Bowler C."/>
            <person name="Boyen C."/>
            <person name="Brownlee C."/>
            <person name="Carrano C.J."/>
            <person name="Charrier B."/>
            <person name="Cho G.Y."/>
            <person name="Coelho S.M."/>
            <person name="Collen J."/>
            <person name="Corre E."/>
            <person name="Da Silva C."/>
            <person name="Delage L."/>
            <person name="Delaroque N."/>
            <person name="Dittami S.M."/>
            <person name="Doulbeau S."/>
            <person name="Elias M."/>
            <person name="Farnham G."/>
            <person name="Gachon C.M."/>
            <person name="Gschloessl B."/>
            <person name="Heesch S."/>
            <person name="Jabbari K."/>
            <person name="Jubin C."/>
            <person name="Kawai H."/>
            <person name="Kimura K."/>
            <person name="Kloareg B."/>
            <person name="Kupper F.C."/>
            <person name="Lang D."/>
            <person name="Le Bail A."/>
            <person name="Leblanc C."/>
            <person name="Lerouge P."/>
            <person name="Lohr M."/>
            <person name="Lopez P.J."/>
            <person name="Martens C."/>
            <person name="Maumus F."/>
            <person name="Michel G."/>
            <person name="Miranda-Saavedra D."/>
            <person name="Morales J."/>
            <person name="Moreau H."/>
            <person name="Motomura T."/>
            <person name="Nagasato C."/>
            <person name="Napoli C.A."/>
            <person name="Nelson D.R."/>
            <person name="Nyvall-Collen P."/>
            <person name="Peters A.F."/>
            <person name="Pommier C."/>
            <person name="Potin P."/>
            <person name="Poulain J."/>
            <person name="Quesneville H."/>
            <person name="Read B."/>
            <person name="Rensing S.A."/>
            <person name="Ritter A."/>
            <person name="Rousvoal S."/>
            <person name="Samanta M."/>
            <person name="Samson G."/>
            <person name="Schroeder D.C."/>
            <person name="Segurens B."/>
            <person name="Strittmatter M."/>
            <person name="Tonon T."/>
            <person name="Tregear J.W."/>
            <person name="Valentin K."/>
            <person name="von Dassow P."/>
            <person name="Yamagishi T."/>
            <person name="Van de Peer Y."/>
            <person name="Wincker P."/>
        </authorList>
    </citation>
    <scope>NUCLEOTIDE SEQUENCE [LARGE SCALE GENOMIC DNA]</scope>
    <source>
        <strain evidence="4">Ec32 / CCAP1310/4</strain>
    </source>
</reference>
<dbReference type="InterPro" id="IPR023473">
    <property type="entry name" value="AMMECR1"/>
</dbReference>
<evidence type="ECO:0000259" key="2">
    <source>
        <dbReference type="PROSITE" id="PS51112"/>
    </source>
</evidence>
<dbReference type="PANTHER" id="PTHR13016:SF0">
    <property type="entry name" value="AMME SYNDROME CANDIDATE GENE 1 PROTEIN"/>
    <property type="match status" value="1"/>
</dbReference>
<feature type="region of interest" description="Disordered" evidence="1">
    <location>
        <begin position="1"/>
        <end position="47"/>
    </location>
</feature>
<proteinExistence type="predicted"/>
<dbReference type="SUPFAM" id="SSF143447">
    <property type="entry name" value="AMMECR1-like"/>
    <property type="match status" value="1"/>
</dbReference>
<dbReference type="FunCoup" id="D7FUU4">
    <property type="interactions" value="440"/>
</dbReference>
<dbReference type="NCBIfam" id="TIGR00296">
    <property type="entry name" value="TIGR00296 family protein"/>
    <property type="match status" value="1"/>
</dbReference>
<evidence type="ECO:0000313" key="3">
    <source>
        <dbReference type="EMBL" id="CBJ31750.1"/>
    </source>
</evidence>
<dbReference type="STRING" id="2880.D7FUU4"/>
<dbReference type="OrthoDB" id="24630at2759"/>
<feature type="domain" description="AMMECR1" evidence="2">
    <location>
        <begin position="44"/>
        <end position="239"/>
    </location>
</feature>
<dbReference type="Gene3D" id="3.30.700.20">
    <property type="entry name" value="Hypothetical protein ph0010, domain 1"/>
    <property type="match status" value="1"/>
</dbReference>
<name>D7FUU4_ECTSI</name>